<dbReference type="EMBL" id="BAABME010005462">
    <property type="protein sequence ID" value="GAA0165703.1"/>
    <property type="molecule type" value="Genomic_DNA"/>
</dbReference>
<organism evidence="1 2">
    <name type="scientific">Lithospermum erythrorhizon</name>
    <name type="common">Purple gromwell</name>
    <name type="synonym">Lithospermum officinale var. erythrorhizon</name>
    <dbReference type="NCBI Taxonomy" id="34254"/>
    <lineage>
        <taxon>Eukaryota</taxon>
        <taxon>Viridiplantae</taxon>
        <taxon>Streptophyta</taxon>
        <taxon>Embryophyta</taxon>
        <taxon>Tracheophyta</taxon>
        <taxon>Spermatophyta</taxon>
        <taxon>Magnoliopsida</taxon>
        <taxon>eudicotyledons</taxon>
        <taxon>Gunneridae</taxon>
        <taxon>Pentapetalae</taxon>
        <taxon>asterids</taxon>
        <taxon>lamiids</taxon>
        <taxon>Boraginales</taxon>
        <taxon>Boraginaceae</taxon>
        <taxon>Boraginoideae</taxon>
        <taxon>Lithospermeae</taxon>
        <taxon>Lithospermum</taxon>
    </lineage>
</organism>
<protein>
    <submittedName>
        <fullName evidence="1">Uncharacterized protein</fullName>
    </submittedName>
</protein>
<accession>A0AAV3QRK4</accession>
<proteinExistence type="predicted"/>
<dbReference type="Proteomes" id="UP001454036">
    <property type="component" value="Unassembled WGS sequence"/>
</dbReference>
<evidence type="ECO:0000313" key="1">
    <source>
        <dbReference type="EMBL" id="GAA0165703.1"/>
    </source>
</evidence>
<gene>
    <name evidence="1" type="ORF">LIER_21032</name>
</gene>
<comment type="caution">
    <text evidence="1">The sequence shown here is derived from an EMBL/GenBank/DDBJ whole genome shotgun (WGS) entry which is preliminary data.</text>
</comment>
<reference evidence="1 2" key="1">
    <citation type="submission" date="2024-01" db="EMBL/GenBank/DDBJ databases">
        <title>The complete chloroplast genome sequence of Lithospermum erythrorhizon: insights into the phylogenetic relationship among Boraginaceae species and the maternal lineages of purple gromwells.</title>
        <authorList>
            <person name="Okada T."/>
            <person name="Watanabe K."/>
        </authorList>
    </citation>
    <scope>NUCLEOTIDE SEQUENCE [LARGE SCALE GENOMIC DNA]</scope>
</reference>
<keyword evidence="2" id="KW-1185">Reference proteome</keyword>
<evidence type="ECO:0000313" key="2">
    <source>
        <dbReference type="Proteomes" id="UP001454036"/>
    </source>
</evidence>
<name>A0AAV3QRK4_LITER</name>
<sequence length="94" mass="10634">MENVLYSTWTELFQIHYIFPHIQPDSLNLLSTSEKFSGVGTLICQSIPLPVFYQPRSMLILEESGFAKKVQQQASQSAMVEKSVQDSTQALDHT</sequence>
<dbReference type="AlphaFoldDB" id="A0AAV3QRK4"/>